<dbReference type="GO" id="GO:0016787">
    <property type="term" value="F:hydrolase activity"/>
    <property type="evidence" value="ECO:0007669"/>
    <property type="project" value="UniProtKB-KW"/>
</dbReference>
<organism evidence="2 3">
    <name type="scientific">Rugosimonospora acidiphila</name>
    <dbReference type="NCBI Taxonomy" id="556531"/>
    <lineage>
        <taxon>Bacteria</taxon>
        <taxon>Bacillati</taxon>
        <taxon>Actinomycetota</taxon>
        <taxon>Actinomycetes</taxon>
        <taxon>Micromonosporales</taxon>
        <taxon>Micromonosporaceae</taxon>
        <taxon>Rugosimonospora</taxon>
    </lineage>
</organism>
<evidence type="ECO:0000313" key="3">
    <source>
        <dbReference type="Proteomes" id="UP001501570"/>
    </source>
</evidence>
<dbReference type="Proteomes" id="UP001501570">
    <property type="component" value="Unassembled WGS sequence"/>
</dbReference>
<dbReference type="InterPro" id="IPR036412">
    <property type="entry name" value="HAD-like_sf"/>
</dbReference>
<protein>
    <submittedName>
        <fullName evidence="2">HAD family hydrolase</fullName>
    </submittedName>
</protein>
<dbReference type="RefSeq" id="WP_345631170.1">
    <property type="nucleotide sequence ID" value="NZ_BAABJQ010000010.1"/>
</dbReference>
<dbReference type="Pfam" id="PF12710">
    <property type="entry name" value="HAD"/>
    <property type="match status" value="1"/>
</dbReference>
<name>A0ABP9RWK5_9ACTN</name>
<evidence type="ECO:0000256" key="1">
    <source>
        <dbReference type="SAM" id="MobiDB-lite"/>
    </source>
</evidence>
<dbReference type="SUPFAM" id="SSF56784">
    <property type="entry name" value="HAD-like"/>
    <property type="match status" value="1"/>
</dbReference>
<dbReference type="InterPro" id="IPR023214">
    <property type="entry name" value="HAD_sf"/>
</dbReference>
<keyword evidence="2" id="KW-0378">Hydrolase</keyword>
<dbReference type="Gene3D" id="3.40.50.1000">
    <property type="entry name" value="HAD superfamily/HAD-like"/>
    <property type="match status" value="1"/>
</dbReference>
<reference evidence="3" key="1">
    <citation type="journal article" date="2019" name="Int. J. Syst. Evol. Microbiol.">
        <title>The Global Catalogue of Microorganisms (GCM) 10K type strain sequencing project: providing services to taxonomists for standard genome sequencing and annotation.</title>
        <authorList>
            <consortium name="The Broad Institute Genomics Platform"/>
            <consortium name="The Broad Institute Genome Sequencing Center for Infectious Disease"/>
            <person name="Wu L."/>
            <person name="Ma J."/>
        </authorList>
    </citation>
    <scope>NUCLEOTIDE SEQUENCE [LARGE SCALE GENOMIC DNA]</scope>
    <source>
        <strain evidence="3">JCM 18304</strain>
    </source>
</reference>
<keyword evidence="3" id="KW-1185">Reference proteome</keyword>
<sequence length="239" mass="25225">MTELPQATGPGGDGGPGGGDHDDRPVAVFDLDGTLLRGDSFSRFGRQLIFRGRLRAVATMLTAPLLAPLLVVPPTRRLAVTGLLWLATTGLTAERFAALAERFAAEHAGERSGNRIAVALERLHAHLDAGDRVVIATACAEPLAVAICQELGLDGVEVVAAQLRPGRSGMRPVRGCRGAEKVHRLRAAGIVMPVAYAYTDSAVDIPLLLVARNRYLIDPAPGHLRIILAKVGQGCTVLD</sequence>
<evidence type="ECO:0000313" key="2">
    <source>
        <dbReference type="EMBL" id="GAA5187902.1"/>
    </source>
</evidence>
<proteinExistence type="predicted"/>
<feature type="region of interest" description="Disordered" evidence="1">
    <location>
        <begin position="1"/>
        <end position="24"/>
    </location>
</feature>
<dbReference type="EMBL" id="BAABJQ010000010">
    <property type="protein sequence ID" value="GAA5187902.1"/>
    <property type="molecule type" value="Genomic_DNA"/>
</dbReference>
<accession>A0ABP9RWK5</accession>
<gene>
    <name evidence="2" type="ORF">GCM10023322_37280</name>
</gene>
<comment type="caution">
    <text evidence="2">The sequence shown here is derived from an EMBL/GenBank/DDBJ whole genome shotgun (WGS) entry which is preliminary data.</text>
</comment>
<dbReference type="Gene3D" id="1.20.1440.100">
    <property type="entry name" value="SG protein - dephosphorylation function"/>
    <property type="match status" value="1"/>
</dbReference>
<feature type="compositionally biased region" description="Gly residues" evidence="1">
    <location>
        <begin position="9"/>
        <end position="18"/>
    </location>
</feature>